<dbReference type="STRING" id="576118.SAMN05216216_10734"/>
<evidence type="ECO:0000313" key="2">
    <source>
        <dbReference type="Proteomes" id="UP000199008"/>
    </source>
</evidence>
<proteinExistence type="predicted"/>
<dbReference type="RefSeq" id="WP_092985606.1">
    <property type="nucleotide sequence ID" value="NZ_FNFY01000007.1"/>
</dbReference>
<keyword evidence="2" id="KW-1185">Reference proteome</keyword>
<name>A0A1G9DZI1_9BACL</name>
<evidence type="ECO:0000313" key="1">
    <source>
        <dbReference type="EMBL" id="SDK69266.1"/>
    </source>
</evidence>
<sequence>MRTMRKITRFAKDNGFKALPGTSIATLSKDNIKFRIMRQAENKYKLTISKRGDILTEPSYHTAEEEVIDKIIHFLNQ</sequence>
<accession>A0A1G9DZI1</accession>
<reference evidence="2" key="1">
    <citation type="submission" date="2016-10" db="EMBL/GenBank/DDBJ databases">
        <authorList>
            <person name="Varghese N."/>
            <person name="Submissions S."/>
        </authorList>
    </citation>
    <scope>NUCLEOTIDE SEQUENCE [LARGE SCALE GENOMIC DNA]</scope>
    <source>
        <strain evidence="2">CGMCC 1.8895</strain>
    </source>
</reference>
<dbReference type="AlphaFoldDB" id="A0A1G9DZI1"/>
<dbReference type="Proteomes" id="UP000199008">
    <property type="component" value="Unassembled WGS sequence"/>
</dbReference>
<dbReference type="EMBL" id="FNFY01000007">
    <property type="protein sequence ID" value="SDK69266.1"/>
    <property type="molecule type" value="Genomic_DNA"/>
</dbReference>
<gene>
    <name evidence="1" type="ORF">SAMN05216216_10734</name>
</gene>
<organism evidence="1 2">
    <name type="scientific">Lacicoccus qingdaonensis</name>
    <dbReference type="NCBI Taxonomy" id="576118"/>
    <lineage>
        <taxon>Bacteria</taxon>
        <taxon>Bacillati</taxon>
        <taxon>Bacillota</taxon>
        <taxon>Bacilli</taxon>
        <taxon>Bacillales</taxon>
        <taxon>Salinicoccaceae</taxon>
        <taxon>Lacicoccus</taxon>
    </lineage>
</organism>
<protein>
    <submittedName>
        <fullName evidence="1">Uncharacterized protein</fullName>
    </submittedName>
</protein>